<evidence type="ECO:0000313" key="5">
    <source>
        <dbReference type="EMBL" id="BAL70300.1"/>
    </source>
</evidence>
<accession>H7CHK2</accession>
<keyword evidence="4" id="KW-0732">Signal</keyword>
<sequence>MKLLVIFLSTWLLPTICHSVCLKPYWGIPTSTCGGLSVNFNGYPCEFGIAQNSGDQIFGDEIVILQRPGLYPHIEVDSSGKKQLINGGVPQSVNMTEHLQKLEEEINDKIDADFAGIGIIKLIEDGSSLWKLLYDQKSTTMEYHRDASDALINSELVEDERKKLAKEQFGSAAKNYMERTLRRAKELRPKALWGYDDFPNCFEAWSIAYLSCTDKDRTENDSLDWFWKLQDFMMSWIYVHNYQDIDGASKRSGMRISEAKRIVHQYNPNAKIILRMDIHTLNGTTYLNKEVVSIMLRNMIDNDIDGVVLYDGATKLDSQASCLELRNHMTDVLGPQTKKDLDYANTIGKCGNETISCIELPGSIY</sequence>
<dbReference type="PANTHER" id="PTHR11769">
    <property type="entry name" value="HYALURONIDASE"/>
    <property type="match status" value="1"/>
</dbReference>
<organism evidence="5">
    <name type="scientific">Meteorus pulchricornis</name>
    <dbReference type="NCBI Taxonomy" id="51522"/>
    <lineage>
        <taxon>Eukaryota</taxon>
        <taxon>Metazoa</taxon>
        <taxon>Ecdysozoa</taxon>
        <taxon>Arthropoda</taxon>
        <taxon>Hexapoda</taxon>
        <taxon>Insecta</taxon>
        <taxon>Pterygota</taxon>
        <taxon>Neoptera</taxon>
        <taxon>Endopterygota</taxon>
        <taxon>Hymenoptera</taxon>
        <taxon>Apocrita</taxon>
        <taxon>Ichneumonoidea</taxon>
        <taxon>Braconidae</taxon>
        <taxon>Meteorinae</taxon>
        <taxon>Meteorus</taxon>
    </lineage>
</organism>
<feature type="signal peptide" evidence="4">
    <location>
        <begin position="1"/>
        <end position="19"/>
    </location>
</feature>
<dbReference type="SUPFAM" id="SSF51445">
    <property type="entry name" value="(Trans)glycosidases"/>
    <property type="match status" value="1"/>
</dbReference>
<comment type="catalytic activity">
    <reaction evidence="3">
        <text>Random hydrolysis of (1-&gt;4)-linkages between N-acetyl-beta-D-glucosamine and D-glucuronate residues in hyaluronate.</text>
        <dbReference type="EC" id="3.2.1.35"/>
    </reaction>
</comment>
<dbReference type="GO" id="GO:0004415">
    <property type="term" value="F:hyalurononglucosaminidase activity"/>
    <property type="evidence" value="ECO:0007669"/>
    <property type="project" value="UniProtKB-UniRule"/>
</dbReference>
<dbReference type="EC" id="3.2.1.35" evidence="3"/>
<dbReference type="GO" id="GO:0030214">
    <property type="term" value="P:hyaluronan catabolic process"/>
    <property type="evidence" value="ECO:0007669"/>
    <property type="project" value="TreeGrafter"/>
</dbReference>
<dbReference type="PANTHER" id="PTHR11769:SF35">
    <property type="entry name" value="HYALURONIDASE"/>
    <property type="match status" value="1"/>
</dbReference>
<name>H7CHK2_9HYME</name>
<keyword evidence="3" id="KW-0326">Glycosidase</keyword>
<evidence type="ECO:0000256" key="3">
    <source>
        <dbReference type="RuleBase" id="RU610713"/>
    </source>
</evidence>
<evidence type="ECO:0000256" key="4">
    <source>
        <dbReference type="SAM" id="SignalP"/>
    </source>
</evidence>
<feature type="chain" id="PRO_5003608323" description="Hyaluronidase" evidence="4">
    <location>
        <begin position="20"/>
        <end position="365"/>
    </location>
</feature>
<dbReference type="InterPro" id="IPR018155">
    <property type="entry name" value="Hyaluronidase"/>
</dbReference>
<protein>
    <recommendedName>
        <fullName evidence="3">Hyaluronidase</fullName>
        <ecNumber evidence="3">3.2.1.35</ecNumber>
    </recommendedName>
</protein>
<proteinExistence type="evidence at transcript level"/>
<dbReference type="EMBL" id="AB701648">
    <property type="protein sequence ID" value="BAL70300.1"/>
    <property type="molecule type" value="mRNA"/>
</dbReference>
<dbReference type="AlphaFoldDB" id="H7CHK2"/>
<dbReference type="GO" id="GO:0005975">
    <property type="term" value="P:carbohydrate metabolic process"/>
    <property type="evidence" value="ECO:0007669"/>
    <property type="project" value="InterPro"/>
</dbReference>
<dbReference type="InterPro" id="IPR017853">
    <property type="entry name" value="GH"/>
</dbReference>
<reference evidence="5" key="1">
    <citation type="submission" date="2012-03" db="EMBL/GenBank/DDBJ databases">
        <title>The major constituents of the venom gland of a braconid endoparasitoid, Meteorus pulchricornis.</title>
        <authorList>
            <person name="Sano T."/>
            <person name="Miura K."/>
        </authorList>
    </citation>
    <scope>NUCLEOTIDE SEQUENCE</scope>
</reference>
<dbReference type="InterPro" id="IPR013785">
    <property type="entry name" value="Aldolase_TIM"/>
</dbReference>
<dbReference type="PRINTS" id="PR00846">
    <property type="entry name" value="GLHYDRLASE56"/>
</dbReference>
<comment type="similarity">
    <text evidence="1 3">Belongs to the glycosyl hydrolase 56 family.</text>
</comment>
<dbReference type="Pfam" id="PF01630">
    <property type="entry name" value="Glyco_hydro_56"/>
    <property type="match status" value="1"/>
</dbReference>
<keyword evidence="3" id="KW-0378">Hydrolase</keyword>
<evidence type="ECO:0000256" key="2">
    <source>
        <dbReference type="ARBA" id="ARBA00023157"/>
    </source>
</evidence>
<evidence type="ECO:0000256" key="1">
    <source>
        <dbReference type="ARBA" id="ARBA00008871"/>
    </source>
</evidence>
<dbReference type="Gene3D" id="3.20.20.70">
    <property type="entry name" value="Aldolase class I"/>
    <property type="match status" value="1"/>
</dbReference>
<keyword evidence="2" id="KW-1015">Disulfide bond</keyword>